<proteinExistence type="predicted"/>
<dbReference type="EMBL" id="CP055153">
    <property type="protein sequence ID" value="QMU31300.1"/>
    <property type="molecule type" value="Genomic_DNA"/>
</dbReference>
<dbReference type="AlphaFoldDB" id="A0A7L7LEP9"/>
<dbReference type="KEGG" id="add:HUW48_26170"/>
<protein>
    <recommendedName>
        <fullName evidence="3">STAS/SEC14 domain-containing protein</fullName>
    </recommendedName>
</protein>
<organism evidence="1 2">
    <name type="scientific">Adhaeribacter radiodurans</name>
    <dbReference type="NCBI Taxonomy" id="2745197"/>
    <lineage>
        <taxon>Bacteria</taxon>
        <taxon>Pseudomonadati</taxon>
        <taxon>Bacteroidota</taxon>
        <taxon>Cytophagia</taxon>
        <taxon>Cytophagales</taxon>
        <taxon>Hymenobacteraceae</taxon>
        <taxon>Adhaeribacter</taxon>
    </lineage>
</organism>
<dbReference type="RefSeq" id="WP_182413736.1">
    <property type="nucleotide sequence ID" value="NZ_CP055153.1"/>
</dbReference>
<evidence type="ECO:0008006" key="3">
    <source>
        <dbReference type="Google" id="ProtNLM"/>
    </source>
</evidence>
<evidence type="ECO:0000313" key="2">
    <source>
        <dbReference type="Proteomes" id="UP000514509"/>
    </source>
</evidence>
<reference evidence="1 2" key="1">
    <citation type="submission" date="2020-08" db="EMBL/GenBank/DDBJ databases">
        <title>Adhaeribacter dokdonensis sp. nov., isolated from the rhizosphere of Elymus tsukushiensis, a plant native to the Dokdo Islands, Republic of Korea.</title>
        <authorList>
            <person name="Ghim S.Y."/>
        </authorList>
    </citation>
    <scope>NUCLEOTIDE SEQUENCE [LARGE SCALE GENOMIC DNA]</scope>
    <source>
        <strain evidence="1 2">KUDC8001</strain>
    </source>
</reference>
<dbReference type="Proteomes" id="UP000514509">
    <property type="component" value="Chromosome"/>
</dbReference>
<sequence length="140" mass="16482">MRCLSENFLHIDWDEEYDIIYLEWHYYPGSEKYRESLELALNLARRKNVRYGIANVNQIINLMPDDLTWLIDTWFPGLLTLSIQKIAIILPSDAFEELVAVYLNKLSISVLPFEIEFFDHPYQAYGWVKSGLYPGPSLYV</sequence>
<accession>A0A7L7LEP9</accession>
<name>A0A7L7LEP9_9BACT</name>
<gene>
    <name evidence="1" type="ORF">HUW48_26170</name>
</gene>
<evidence type="ECO:0000313" key="1">
    <source>
        <dbReference type="EMBL" id="QMU31300.1"/>
    </source>
</evidence>
<keyword evidence="2" id="KW-1185">Reference proteome</keyword>